<protein>
    <submittedName>
        <fullName evidence="1">Uncharacterized protein</fullName>
    </submittedName>
</protein>
<dbReference type="PANTHER" id="PTHR37558">
    <property type="entry name" value="HTH CENPB-TYPE DOMAIN-CONTAINING PROTEIN"/>
    <property type="match status" value="1"/>
</dbReference>
<proteinExistence type="predicted"/>
<dbReference type="AlphaFoldDB" id="A0AAV2ZGX5"/>
<gene>
    <name evidence="1" type="ORF">N0F65_009469</name>
</gene>
<sequence>MATKKQEHRRKACRFKPCHDVYLLRDVAVAQPWAAGHGHVTYAWGEIATNTSTAISNNDEGEGVSLDHASCKRRFDILMEVFKKGELDSLHASGSDEDFDEGQPLLTGIANLAPSRVFARKQFSAGDDVLLLRQVNGVEPWKESRVMVAWEQIASALRLLPHFGVNKDGKACYSRFTLLVRHRRDDNTQALRRSGSAEEYEEKEELLDAIIHRMDEHNAGVALAASQRQERNARL</sequence>
<keyword evidence="2" id="KW-1185">Reference proteome</keyword>
<comment type="caution">
    <text evidence="1">The sequence shown here is derived from an EMBL/GenBank/DDBJ whole genome shotgun (WGS) entry which is preliminary data.</text>
</comment>
<accession>A0AAV2ZGX5</accession>
<dbReference type="Proteomes" id="UP001146120">
    <property type="component" value="Unassembled WGS sequence"/>
</dbReference>
<organism evidence="1 2">
    <name type="scientific">Lagenidium giganteum</name>
    <dbReference type="NCBI Taxonomy" id="4803"/>
    <lineage>
        <taxon>Eukaryota</taxon>
        <taxon>Sar</taxon>
        <taxon>Stramenopiles</taxon>
        <taxon>Oomycota</taxon>
        <taxon>Peronosporomycetes</taxon>
        <taxon>Pythiales</taxon>
        <taxon>Pythiaceae</taxon>
    </lineage>
</organism>
<evidence type="ECO:0000313" key="1">
    <source>
        <dbReference type="EMBL" id="DBA04234.1"/>
    </source>
</evidence>
<dbReference type="EMBL" id="DAKRPA010000010">
    <property type="protein sequence ID" value="DBA04234.1"/>
    <property type="molecule type" value="Genomic_DNA"/>
</dbReference>
<name>A0AAV2ZGX5_9STRA</name>
<evidence type="ECO:0000313" key="2">
    <source>
        <dbReference type="Proteomes" id="UP001146120"/>
    </source>
</evidence>
<dbReference type="PANTHER" id="PTHR37558:SF1">
    <property type="entry name" value="HTH CENPB-TYPE DOMAIN-CONTAINING PROTEIN"/>
    <property type="match status" value="1"/>
</dbReference>
<reference evidence="1" key="2">
    <citation type="journal article" date="2023" name="Microbiol Resour">
        <title>Decontamination and Annotation of the Draft Genome Sequence of the Oomycete Lagenidium giganteum ARSEF 373.</title>
        <authorList>
            <person name="Morgan W.R."/>
            <person name="Tartar A."/>
        </authorList>
    </citation>
    <scope>NUCLEOTIDE SEQUENCE</scope>
    <source>
        <strain evidence="1">ARSEF 373</strain>
    </source>
</reference>
<reference evidence="1" key="1">
    <citation type="submission" date="2022-11" db="EMBL/GenBank/DDBJ databases">
        <authorList>
            <person name="Morgan W.R."/>
            <person name="Tartar A."/>
        </authorList>
    </citation>
    <scope>NUCLEOTIDE SEQUENCE</scope>
    <source>
        <strain evidence="1">ARSEF 373</strain>
    </source>
</reference>